<dbReference type="PANTHER" id="PTHR33336">
    <property type="entry name" value="QUINOL MONOOXYGENASE YGIN-RELATED"/>
    <property type="match status" value="1"/>
</dbReference>
<dbReference type="AlphaFoldDB" id="A0A6I6XZM4"/>
<evidence type="ECO:0000313" key="2">
    <source>
        <dbReference type="EMBL" id="QHG65475.1"/>
    </source>
</evidence>
<dbReference type="Proteomes" id="UP000464480">
    <property type="component" value="Chromosome"/>
</dbReference>
<protein>
    <submittedName>
        <fullName evidence="2">Antibiotic biosynthesis monooxygenase</fullName>
    </submittedName>
</protein>
<keyword evidence="2" id="KW-0560">Oxidoreductase</keyword>
<accession>A0A6I6XZM4</accession>
<dbReference type="InterPro" id="IPR007138">
    <property type="entry name" value="ABM_dom"/>
</dbReference>
<reference evidence="2 3" key="1">
    <citation type="submission" date="2020-02" db="EMBL/GenBank/DDBJ databases">
        <title>Pseudomonas Putida W5 Complete Genome Assembly.</title>
        <authorList>
            <person name="Yuan Z.-C."/>
            <person name="Shaw G.A."/>
            <person name="Cusano A.D."/>
            <person name="Caddey B.J."/>
            <person name="Weselowski B.J."/>
        </authorList>
    </citation>
    <scope>NUCLEOTIDE SEQUENCE [LARGE SCALE GENOMIC DNA]</scope>
    <source>
        <strain evidence="2 3">W5</strain>
    </source>
</reference>
<sequence length="96" mass="10699">MSELVIIAIAQAKPGFEAALVKAQSELVAIVRELPGCIRYELNESLEQPGQVVFVERWRDQAAWESHRRGPHMDAFRAKAGAMIGAFELLLMHQVA</sequence>
<proteinExistence type="predicted"/>
<dbReference type="InterPro" id="IPR011008">
    <property type="entry name" value="Dimeric_a/b-barrel"/>
</dbReference>
<dbReference type="GO" id="GO:0005829">
    <property type="term" value="C:cytosol"/>
    <property type="evidence" value="ECO:0007669"/>
    <property type="project" value="TreeGrafter"/>
</dbReference>
<dbReference type="SUPFAM" id="SSF54909">
    <property type="entry name" value="Dimeric alpha+beta barrel"/>
    <property type="match status" value="1"/>
</dbReference>
<gene>
    <name evidence="2" type="ORF">C2H86_14155</name>
</gene>
<dbReference type="Gene3D" id="3.30.70.100">
    <property type="match status" value="1"/>
</dbReference>
<feature type="domain" description="ABM" evidence="1">
    <location>
        <begin position="4"/>
        <end position="92"/>
    </location>
</feature>
<evidence type="ECO:0000259" key="1">
    <source>
        <dbReference type="PROSITE" id="PS51725"/>
    </source>
</evidence>
<dbReference type="InterPro" id="IPR050744">
    <property type="entry name" value="AI-2_Isomerase_LsrG"/>
</dbReference>
<dbReference type="Pfam" id="PF03992">
    <property type="entry name" value="ABM"/>
    <property type="match status" value="1"/>
</dbReference>
<evidence type="ECO:0000313" key="3">
    <source>
        <dbReference type="Proteomes" id="UP000464480"/>
    </source>
</evidence>
<dbReference type="PROSITE" id="PS51725">
    <property type="entry name" value="ABM"/>
    <property type="match status" value="1"/>
</dbReference>
<keyword evidence="2" id="KW-0503">Monooxygenase</keyword>
<organism evidence="2 3">
    <name type="scientific">Pseudomonas putida</name>
    <name type="common">Arthrobacter siderocapsulatus</name>
    <dbReference type="NCBI Taxonomy" id="303"/>
    <lineage>
        <taxon>Bacteria</taxon>
        <taxon>Pseudomonadati</taxon>
        <taxon>Pseudomonadota</taxon>
        <taxon>Gammaproteobacteria</taxon>
        <taxon>Pseudomonadales</taxon>
        <taxon>Pseudomonadaceae</taxon>
        <taxon>Pseudomonas</taxon>
    </lineage>
</organism>
<dbReference type="EMBL" id="CP026115">
    <property type="protein sequence ID" value="QHG65475.1"/>
    <property type="molecule type" value="Genomic_DNA"/>
</dbReference>
<name>A0A6I6XZM4_PSEPU</name>
<dbReference type="GO" id="GO:0004497">
    <property type="term" value="F:monooxygenase activity"/>
    <property type="evidence" value="ECO:0007669"/>
    <property type="project" value="UniProtKB-KW"/>
</dbReference>
<dbReference type="PANTHER" id="PTHR33336:SF3">
    <property type="entry name" value="ABM DOMAIN-CONTAINING PROTEIN"/>
    <property type="match status" value="1"/>
</dbReference>
<dbReference type="RefSeq" id="WP_159410808.1">
    <property type="nucleotide sequence ID" value="NZ_CP026115.2"/>
</dbReference>